<feature type="non-terminal residue" evidence="2">
    <location>
        <position position="156"/>
    </location>
</feature>
<accession>A0AAV0JX18</accession>
<dbReference type="EMBL" id="CAMGYJ010000005">
    <property type="protein sequence ID" value="CAI0413794.1"/>
    <property type="molecule type" value="Genomic_DNA"/>
</dbReference>
<proteinExistence type="predicted"/>
<dbReference type="AlphaFoldDB" id="A0AAV0JX18"/>
<keyword evidence="3" id="KW-1185">Reference proteome</keyword>
<gene>
    <name evidence="2" type="ORF">LITE_LOCUS16084</name>
</gene>
<sequence>GRRRYYLLFSYPLPPCPLAPGPPTQTPTLHSSLLLHLLHPKADAKRKSGDVESKRAEPQSQAAALGSRRRRPIYSGGASMSDDEQQQAPGGRGRDRGRRGRRGGGGDGGGGERYRNPRLIDPCSMRPPPATIDTAPMDPELLWGHGHHRIDAVWTN</sequence>
<dbReference type="Proteomes" id="UP001154282">
    <property type="component" value="Unassembled WGS sequence"/>
</dbReference>
<feature type="non-terminal residue" evidence="2">
    <location>
        <position position="1"/>
    </location>
</feature>
<feature type="region of interest" description="Disordered" evidence="1">
    <location>
        <begin position="43"/>
        <end position="123"/>
    </location>
</feature>
<reference evidence="2" key="1">
    <citation type="submission" date="2022-08" db="EMBL/GenBank/DDBJ databases">
        <authorList>
            <person name="Gutierrez-Valencia J."/>
        </authorList>
    </citation>
    <scope>NUCLEOTIDE SEQUENCE</scope>
</reference>
<name>A0AAV0JX18_9ROSI</name>
<feature type="compositionally biased region" description="Basic and acidic residues" evidence="1">
    <location>
        <begin position="43"/>
        <end position="57"/>
    </location>
</feature>
<organism evidence="2 3">
    <name type="scientific">Linum tenue</name>
    <dbReference type="NCBI Taxonomy" id="586396"/>
    <lineage>
        <taxon>Eukaryota</taxon>
        <taxon>Viridiplantae</taxon>
        <taxon>Streptophyta</taxon>
        <taxon>Embryophyta</taxon>
        <taxon>Tracheophyta</taxon>
        <taxon>Spermatophyta</taxon>
        <taxon>Magnoliopsida</taxon>
        <taxon>eudicotyledons</taxon>
        <taxon>Gunneridae</taxon>
        <taxon>Pentapetalae</taxon>
        <taxon>rosids</taxon>
        <taxon>fabids</taxon>
        <taxon>Malpighiales</taxon>
        <taxon>Linaceae</taxon>
        <taxon>Linum</taxon>
    </lineage>
</organism>
<evidence type="ECO:0000256" key="1">
    <source>
        <dbReference type="SAM" id="MobiDB-lite"/>
    </source>
</evidence>
<evidence type="ECO:0000313" key="3">
    <source>
        <dbReference type="Proteomes" id="UP001154282"/>
    </source>
</evidence>
<comment type="caution">
    <text evidence="2">The sequence shown here is derived from an EMBL/GenBank/DDBJ whole genome shotgun (WGS) entry which is preliminary data.</text>
</comment>
<protein>
    <submittedName>
        <fullName evidence="2">Uncharacterized protein</fullName>
    </submittedName>
</protein>
<evidence type="ECO:0000313" key="2">
    <source>
        <dbReference type="EMBL" id="CAI0413794.1"/>
    </source>
</evidence>